<keyword evidence="2" id="KW-1133">Transmembrane helix</keyword>
<dbReference type="InterPro" id="IPR021309">
    <property type="entry name" value="YgaP-like_TM"/>
</dbReference>
<keyword evidence="2" id="KW-0812">Transmembrane</keyword>
<dbReference type="Pfam" id="PF11127">
    <property type="entry name" value="YgaP-like_TM"/>
    <property type="match status" value="1"/>
</dbReference>
<feature type="compositionally biased region" description="Low complexity" evidence="1">
    <location>
        <begin position="105"/>
        <end position="117"/>
    </location>
</feature>
<gene>
    <name evidence="4" type="ORF">BT1A1_0608</name>
</gene>
<feature type="compositionally biased region" description="Low complexity" evidence="1">
    <location>
        <begin position="72"/>
        <end position="85"/>
    </location>
</feature>
<reference evidence="4 5" key="1">
    <citation type="submission" date="2014-07" db="EMBL/GenBank/DDBJ databases">
        <authorList>
            <person name="Wibberg Daniel"/>
        </authorList>
    </citation>
    <scope>NUCLEOTIDE SEQUENCE [LARGE SCALE GENOMIC DNA]</scope>
</reference>
<feature type="domain" description="Inner membrane protein YgaP-like transmembrane" evidence="3">
    <location>
        <begin position="4"/>
        <end position="64"/>
    </location>
</feature>
<dbReference type="Proteomes" id="UP000040576">
    <property type="component" value="Unassembled WGS sequence"/>
</dbReference>
<keyword evidence="2" id="KW-0472">Membrane</keyword>
<evidence type="ECO:0000256" key="1">
    <source>
        <dbReference type="SAM" id="MobiDB-lite"/>
    </source>
</evidence>
<dbReference type="RefSeq" id="WP_081912251.1">
    <property type="nucleotide sequence ID" value="NZ_CCRF01000022.1"/>
</dbReference>
<dbReference type="EMBL" id="CCRF01000022">
    <property type="protein sequence ID" value="CEE00463.1"/>
    <property type="molecule type" value="Genomic_DNA"/>
</dbReference>
<feature type="compositionally biased region" description="Basic and acidic residues" evidence="1">
    <location>
        <begin position="120"/>
        <end position="129"/>
    </location>
</feature>
<name>A0A090IVM7_9BACI</name>
<evidence type="ECO:0000259" key="3">
    <source>
        <dbReference type="Pfam" id="PF11127"/>
    </source>
</evidence>
<evidence type="ECO:0000313" key="5">
    <source>
        <dbReference type="Proteomes" id="UP000040576"/>
    </source>
</evidence>
<organism evidence="4 5">
    <name type="scientific">Caldibacillus thermoamylovorans</name>
    <dbReference type="NCBI Taxonomy" id="35841"/>
    <lineage>
        <taxon>Bacteria</taxon>
        <taxon>Bacillati</taxon>
        <taxon>Bacillota</taxon>
        <taxon>Bacilli</taxon>
        <taxon>Bacillales</taxon>
        <taxon>Bacillaceae</taxon>
        <taxon>Caldibacillus</taxon>
    </lineage>
</organism>
<sequence length="129" mass="14553">MNVKQNIGIMNALIRITVGLTMLSWATAKLVKRPWRNSYLLIAFLAAMKVGEGIVKYCPMTDVIQNQMNQMNGSDSDSNKNGNESQNKSDLKQMMDMFVPKQKEQSSNGTNNNQHQQGSHHHEQENSQS</sequence>
<accession>A0A090IVM7</accession>
<evidence type="ECO:0000256" key="2">
    <source>
        <dbReference type="SAM" id="Phobius"/>
    </source>
</evidence>
<feature type="region of interest" description="Disordered" evidence="1">
    <location>
        <begin position="68"/>
        <end position="129"/>
    </location>
</feature>
<evidence type="ECO:0000313" key="4">
    <source>
        <dbReference type="EMBL" id="CEE00463.1"/>
    </source>
</evidence>
<feature type="transmembrane region" description="Helical" evidence="2">
    <location>
        <begin position="12"/>
        <end position="31"/>
    </location>
</feature>
<proteinExistence type="predicted"/>
<dbReference type="AlphaFoldDB" id="A0A090IVM7"/>
<keyword evidence="5" id="KW-1185">Reference proteome</keyword>
<protein>
    <submittedName>
        <fullName evidence="4">Putative membrane protein</fullName>
    </submittedName>
</protein>